<proteinExistence type="predicted"/>
<gene>
    <name evidence="2" type="ORF">LX78_02475</name>
</gene>
<evidence type="ECO:0000256" key="1">
    <source>
        <dbReference type="SAM" id="Phobius"/>
    </source>
</evidence>
<feature type="transmembrane region" description="Helical" evidence="1">
    <location>
        <begin position="68"/>
        <end position="93"/>
    </location>
</feature>
<dbReference type="Proteomes" id="UP000245430">
    <property type="component" value="Unassembled WGS sequence"/>
</dbReference>
<sequence length="184" mass="21047">MINKIGVYTALVSFLIGTLLLVIFYFTYSSIIAYYGLIFIIIVGIINLVILVKIVFDYNTKRENKKEYLRTALIMLLNIPIVICYTYFVIFLMNTMIVTLINETGREISQIKIIGGEPTQILKLEIGEVKTKWVGITNDNSLMIEYNVDGEIRQEVIYGYVTSFSGSRIKYKIGNETKPIDESI</sequence>
<protein>
    <submittedName>
        <fullName evidence="2">Uncharacterized protein</fullName>
    </submittedName>
</protein>
<keyword evidence="1" id="KW-0812">Transmembrane</keyword>
<accession>A0A316DHS3</accession>
<organism evidence="2 3">
    <name type="scientific">Xanthomarina spongicola</name>
    <dbReference type="NCBI Taxonomy" id="570520"/>
    <lineage>
        <taxon>Bacteria</taxon>
        <taxon>Pseudomonadati</taxon>
        <taxon>Bacteroidota</taxon>
        <taxon>Flavobacteriia</taxon>
        <taxon>Flavobacteriales</taxon>
        <taxon>Flavobacteriaceae</taxon>
        <taxon>Xanthomarina</taxon>
    </lineage>
</organism>
<keyword evidence="1" id="KW-0472">Membrane</keyword>
<dbReference type="RefSeq" id="WP_109682959.1">
    <property type="nucleotide sequence ID" value="NZ_QGGP01000007.1"/>
</dbReference>
<dbReference type="EMBL" id="QGGP01000007">
    <property type="protein sequence ID" value="PWK17684.1"/>
    <property type="molecule type" value="Genomic_DNA"/>
</dbReference>
<name>A0A316DHS3_9FLAO</name>
<keyword evidence="3" id="KW-1185">Reference proteome</keyword>
<evidence type="ECO:0000313" key="3">
    <source>
        <dbReference type="Proteomes" id="UP000245430"/>
    </source>
</evidence>
<feature type="transmembrane region" description="Helical" evidence="1">
    <location>
        <begin position="7"/>
        <end position="26"/>
    </location>
</feature>
<keyword evidence="1" id="KW-1133">Transmembrane helix</keyword>
<dbReference type="OrthoDB" id="1448012at2"/>
<feature type="transmembrane region" description="Helical" evidence="1">
    <location>
        <begin position="32"/>
        <end position="56"/>
    </location>
</feature>
<reference evidence="2 3" key="1">
    <citation type="submission" date="2018-05" db="EMBL/GenBank/DDBJ databases">
        <title>Genomic Encyclopedia of Archaeal and Bacterial Type Strains, Phase II (KMG-II): from individual species to whole genera.</title>
        <authorList>
            <person name="Goeker M."/>
        </authorList>
    </citation>
    <scope>NUCLEOTIDE SEQUENCE [LARGE SCALE GENOMIC DNA]</scope>
    <source>
        <strain evidence="2 3">DSM 22637</strain>
    </source>
</reference>
<evidence type="ECO:0000313" key="2">
    <source>
        <dbReference type="EMBL" id="PWK17684.1"/>
    </source>
</evidence>
<dbReference type="AlphaFoldDB" id="A0A316DHS3"/>
<comment type="caution">
    <text evidence="2">The sequence shown here is derived from an EMBL/GenBank/DDBJ whole genome shotgun (WGS) entry which is preliminary data.</text>
</comment>